<reference evidence="1 2" key="1">
    <citation type="submission" date="2021-03" db="EMBL/GenBank/DDBJ databases">
        <title>Assistant Professor.</title>
        <authorList>
            <person name="Huq M.A."/>
        </authorList>
    </citation>
    <scope>NUCLEOTIDE SEQUENCE [LARGE SCALE GENOMIC DNA]</scope>
    <source>
        <strain evidence="1 2">MAH-29</strain>
    </source>
</reference>
<dbReference type="EMBL" id="JAGHKO010000024">
    <property type="protein sequence ID" value="MBO9205282.1"/>
    <property type="molecule type" value="Genomic_DNA"/>
</dbReference>
<name>A0ABS3Z543_9BACT</name>
<accession>A0ABS3Z543</accession>
<dbReference type="Proteomes" id="UP000677244">
    <property type="component" value="Unassembled WGS sequence"/>
</dbReference>
<gene>
    <name evidence="1" type="ORF">J7I42_33650</name>
</gene>
<comment type="caution">
    <text evidence="1">The sequence shown here is derived from an EMBL/GenBank/DDBJ whole genome shotgun (WGS) entry which is preliminary data.</text>
</comment>
<keyword evidence="2" id="KW-1185">Reference proteome</keyword>
<proteinExistence type="predicted"/>
<evidence type="ECO:0000313" key="2">
    <source>
        <dbReference type="Proteomes" id="UP000677244"/>
    </source>
</evidence>
<evidence type="ECO:0000313" key="1">
    <source>
        <dbReference type="EMBL" id="MBO9205282.1"/>
    </source>
</evidence>
<dbReference type="RefSeq" id="WP_209144706.1">
    <property type="nucleotide sequence ID" value="NZ_JAGHKO010000024.1"/>
</dbReference>
<organism evidence="1 2">
    <name type="scientific">Niastella soli</name>
    <dbReference type="NCBI Taxonomy" id="2821487"/>
    <lineage>
        <taxon>Bacteria</taxon>
        <taxon>Pseudomonadati</taxon>
        <taxon>Bacteroidota</taxon>
        <taxon>Chitinophagia</taxon>
        <taxon>Chitinophagales</taxon>
        <taxon>Chitinophagaceae</taxon>
        <taxon>Niastella</taxon>
    </lineage>
</organism>
<sequence>MELIFAKEIKNRCLLVPKAENGLRDAENRLNRDRWDEWDFWERDVV</sequence>
<protein>
    <submittedName>
        <fullName evidence="1">Uncharacterized protein</fullName>
    </submittedName>
</protein>